<reference evidence="2" key="1">
    <citation type="journal article" date="2023" name="G3 (Bethesda)">
        <title>Genome assembly and association tests identify interacting loci associated with vigor, precocity, and sex in interspecific pistachio rootstocks.</title>
        <authorList>
            <person name="Palmer W."/>
            <person name="Jacygrad E."/>
            <person name="Sagayaradj S."/>
            <person name="Cavanaugh K."/>
            <person name="Han R."/>
            <person name="Bertier L."/>
            <person name="Beede B."/>
            <person name="Kafkas S."/>
            <person name="Golino D."/>
            <person name="Preece J."/>
            <person name="Michelmore R."/>
        </authorList>
    </citation>
    <scope>NUCLEOTIDE SEQUENCE [LARGE SCALE GENOMIC DNA]</scope>
</reference>
<name>A0ACC0X991_9ROSI</name>
<accession>A0ACC0X991</accession>
<keyword evidence="2" id="KW-1185">Reference proteome</keyword>
<comment type="caution">
    <text evidence="1">The sequence shown here is derived from an EMBL/GenBank/DDBJ whole genome shotgun (WGS) entry which is preliminary data.</text>
</comment>
<gene>
    <name evidence="1" type="ORF">Pint_19708</name>
</gene>
<dbReference type="Proteomes" id="UP001163603">
    <property type="component" value="Chromosome 13"/>
</dbReference>
<evidence type="ECO:0000313" key="2">
    <source>
        <dbReference type="Proteomes" id="UP001163603"/>
    </source>
</evidence>
<organism evidence="1 2">
    <name type="scientific">Pistacia integerrima</name>
    <dbReference type="NCBI Taxonomy" id="434235"/>
    <lineage>
        <taxon>Eukaryota</taxon>
        <taxon>Viridiplantae</taxon>
        <taxon>Streptophyta</taxon>
        <taxon>Embryophyta</taxon>
        <taxon>Tracheophyta</taxon>
        <taxon>Spermatophyta</taxon>
        <taxon>Magnoliopsida</taxon>
        <taxon>eudicotyledons</taxon>
        <taxon>Gunneridae</taxon>
        <taxon>Pentapetalae</taxon>
        <taxon>rosids</taxon>
        <taxon>malvids</taxon>
        <taxon>Sapindales</taxon>
        <taxon>Anacardiaceae</taxon>
        <taxon>Pistacia</taxon>
    </lineage>
</organism>
<proteinExistence type="predicted"/>
<evidence type="ECO:0000313" key="1">
    <source>
        <dbReference type="EMBL" id="KAJ0013590.1"/>
    </source>
</evidence>
<dbReference type="EMBL" id="CM047748">
    <property type="protein sequence ID" value="KAJ0013590.1"/>
    <property type="molecule type" value="Genomic_DNA"/>
</dbReference>
<protein>
    <submittedName>
        <fullName evidence="1">Uncharacterized protein</fullName>
    </submittedName>
</protein>
<sequence>MATQLTPEEIYEILNDLKRAMNMEVQTSEQAAEQENLMVTTLNRLRNRSLAIPHREAFEAGVALGMLSQIHNTLILMSETGHKS</sequence>